<evidence type="ECO:0000256" key="1">
    <source>
        <dbReference type="SAM" id="MobiDB-lite"/>
    </source>
</evidence>
<proteinExistence type="predicted"/>
<evidence type="ECO:0000313" key="2">
    <source>
        <dbReference type="EMBL" id="USR89474.1"/>
    </source>
</evidence>
<dbReference type="RefSeq" id="WP_252660015.1">
    <property type="nucleotide sequence ID" value="NZ_CP098611.1"/>
</dbReference>
<protein>
    <submittedName>
        <fullName evidence="2">Uncharacterized protein</fullName>
    </submittedName>
</protein>
<keyword evidence="3" id="KW-1185">Reference proteome</keyword>
<feature type="region of interest" description="Disordered" evidence="1">
    <location>
        <begin position="34"/>
        <end position="68"/>
    </location>
</feature>
<gene>
    <name evidence="2" type="ORF">NEA10_11280</name>
</gene>
<sequence>MDSVQDQILTLNSKVDGLYETIERLNLKLSQVLEQNSSAPPPEAQVNTEPSLETPLIADTPDDWGHFMQHKDVLGDESRSSAGQASPEANIAPEVQIQRLTAQLTAAYNRIAALEEQLLSRTDFAQRKHHLIQDRQR</sequence>
<accession>A0ABY5AJX8</accession>
<reference evidence="2" key="1">
    <citation type="submission" date="2022-06" db="EMBL/GenBank/DDBJ databases">
        <title>Genome sequence of Phormidium yuhuli AB48 isolated from an industrial photobioreactor environment.</title>
        <authorList>
            <person name="Qiu Y."/>
            <person name="Noonan A.J.C."/>
            <person name="Dofher K."/>
            <person name="Koch M."/>
            <person name="Kieft B."/>
            <person name="Lin X."/>
            <person name="Ziels R.M."/>
            <person name="Hallam S.J."/>
        </authorList>
    </citation>
    <scope>NUCLEOTIDE SEQUENCE</scope>
    <source>
        <strain evidence="2">AB48</strain>
    </source>
</reference>
<name>A0ABY5AJX8_9CYAN</name>
<evidence type="ECO:0000313" key="3">
    <source>
        <dbReference type="Proteomes" id="UP001056708"/>
    </source>
</evidence>
<dbReference type="EMBL" id="CP098611">
    <property type="protein sequence ID" value="USR89474.1"/>
    <property type="molecule type" value="Genomic_DNA"/>
</dbReference>
<organism evidence="2 3">
    <name type="scientific">Phormidium yuhuli AB48</name>
    <dbReference type="NCBI Taxonomy" id="2940671"/>
    <lineage>
        <taxon>Bacteria</taxon>
        <taxon>Bacillati</taxon>
        <taxon>Cyanobacteriota</taxon>
        <taxon>Cyanophyceae</taxon>
        <taxon>Oscillatoriophycideae</taxon>
        <taxon>Oscillatoriales</taxon>
        <taxon>Oscillatoriaceae</taxon>
        <taxon>Phormidium</taxon>
        <taxon>Phormidium yuhuli</taxon>
    </lineage>
</organism>
<dbReference type="Proteomes" id="UP001056708">
    <property type="component" value="Chromosome"/>
</dbReference>